<keyword evidence="4" id="KW-0249">Electron transport</keyword>
<feature type="transmembrane region" description="Helical" evidence="7">
    <location>
        <begin position="77"/>
        <end position="97"/>
    </location>
</feature>
<evidence type="ECO:0000256" key="3">
    <source>
        <dbReference type="ARBA" id="ARBA00022692"/>
    </source>
</evidence>
<keyword evidence="5 7" id="KW-1133">Transmembrane helix</keyword>
<feature type="transmembrane region" description="Helical" evidence="7">
    <location>
        <begin position="184"/>
        <end position="204"/>
    </location>
</feature>
<evidence type="ECO:0000256" key="5">
    <source>
        <dbReference type="ARBA" id="ARBA00022989"/>
    </source>
</evidence>
<dbReference type="InterPro" id="IPR006593">
    <property type="entry name" value="Cyt_b561/ferric_Rdtase_TM"/>
</dbReference>
<sequence>MDLANKMCNLECLKNEAPVAEFVGPVKIVLVDPPPRLYKRRVWGSALIVVAHMMIGATTMTLFYYSLAFKLKFGANLHIFLCTAGYQLCLPSGILMVNNLNGAAAPMKTQEKRTQHLFLQIFGMACAIFGSIAVFFFDELSLSEFTIHSLTGIAAGILGILTVALGPIVHFTKDTAHGVSKLPHIFFGVLTLISSTLCFVLGLIKPQFSSWVPVPEMLTCTIIFGIKEY</sequence>
<comment type="caution">
    <text evidence="9">The sequence shown here is derived from an EMBL/GenBank/DDBJ whole genome shotgun (WGS) entry which is preliminary data.</text>
</comment>
<proteinExistence type="predicted"/>
<protein>
    <recommendedName>
        <fullName evidence="8">Cytochrome b561 domain-containing protein</fullName>
    </recommendedName>
</protein>
<feature type="transmembrane region" description="Helical" evidence="7">
    <location>
        <begin position="42"/>
        <end position="65"/>
    </location>
</feature>
<evidence type="ECO:0000256" key="4">
    <source>
        <dbReference type="ARBA" id="ARBA00022982"/>
    </source>
</evidence>
<evidence type="ECO:0000313" key="10">
    <source>
        <dbReference type="Proteomes" id="UP000791440"/>
    </source>
</evidence>
<dbReference type="GO" id="GO:0016020">
    <property type="term" value="C:membrane"/>
    <property type="evidence" value="ECO:0007669"/>
    <property type="project" value="UniProtKB-SubCell"/>
</dbReference>
<dbReference type="AlphaFoldDB" id="A0A922CAK1"/>
<dbReference type="SMART" id="SM00665">
    <property type="entry name" value="B561"/>
    <property type="match status" value="1"/>
</dbReference>
<dbReference type="EMBL" id="JH668283">
    <property type="protein sequence ID" value="KAG6441020.1"/>
    <property type="molecule type" value="Genomic_DNA"/>
</dbReference>
<dbReference type="Proteomes" id="UP000791440">
    <property type="component" value="Unassembled WGS sequence"/>
</dbReference>
<keyword evidence="3 7" id="KW-0812">Transmembrane</keyword>
<name>A0A922CAK1_MANSE</name>
<feature type="domain" description="Cytochrome b561" evidence="8">
    <location>
        <begin position="46"/>
        <end position="229"/>
    </location>
</feature>
<keyword evidence="6 7" id="KW-0472">Membrane</keyword>
<keyword evidence="10" id="KW-1185">Reference proteome</keyword>
<comment type="subcellular location">
    <subcellularLocation>
        <location evidence="1">Membrane</location>
    </subcellularLocation>
</comment>
<accession>A0A922CAK1</accession>
<organism evidence="9 10">
    <name type="scientific">Manduca sexta</name>
    <name type="common">Tobacco hawkmoth</name>
    <name type="synonym">Tobacco hornworm</name>
    <dbReference type="NCBI Taxonomy" id="7130"/>
    <lineage>
        <taxon>Eukaryota</taxon>
        <taxon>Metazoa</taxon>
        <taxon>Ecdysozoa</taxon>
        <taxon>Arthropoda</taxon>
        <taxon>Hexapoda</taxon>
        <taxon>Insecta</taxon>
        <taxon>Pterygota</taxon>
        <taxon>Neoptera</taxon>
        <taxon>Endopterygota</taxon>
        <taxon>Lepidoptera</taxon>
        <taxon>Glossata</taxon>
        <taxon>Ditrysia</taxon>
        <taxon>Bombycoidea</taxon>
        <taxon>Sphingidae</taxon>
        <taxon>Sphinginae</taxon>
        <taxon>Sphingini</taxon>
        <taxon>Manduca</taxon>
    </lineage>
</organism>
<evidence type="ECO:0000256" key="2">
    <source>
        <dbReference type="ARBA" id="ARBA00022448"/>
    </source>
</evidence>
<evidence type="ECO:0000259" key="8">
    <source>
        <dbReference type="PROSITE" id="PS50939"/>
    </source>
</evidence>
<feature type="transmembrane region" description="Helical" evidence="7">
    <location>
        <begin position="117"/>
        <end position="137"/>
    </location>
</feature>
<evidence type="ECO:0000256" key="7">
    <source>
        <dbReference type="SAM" id="Phobius"/>
    </source>
</evidence>
<gene>
    <name evidence="9" type="ORF">O3G_MSEX001581</name>
</gene>
<evidence type="ECO:0000313" key="9">
    <source>
        <dbReference type="EMBL" id="KAG6441020.1"/>
    </source>
</evidence>
<dbReference type="Pfam" id="PF03188">
    <property type="entry name" value="Cytochrom_B561"/>
    <property type="match status" value="1"/>
</dbReference>
<feature type="transmembrane region" description="Helical" evidence="7">
    <location>
        <begin position="149"/>
        <end position="172"/>
    </location>
</feature>
<evidence type="ECO:0000256" key="1">
    <source>
        <dbReference type="ARBA" id="ARBA00004370"/>
    </source>
</evidence>
<keyword evidence="2" id="KW-0813">Transport</keyword>
<reference evidence="9" key="2">
    <citation type="submission" date="2020-12" db="EMBL/GenBank/DDBJ databases">
        <authorList>
            <person name="Kanost M."/>
        </authorList>
    </citation>
    <scope>NUCLEOTIDE SEQUENCE</scope>
</reference>
<evidence type="ECO:0000256" key="6">
    <source>
        <dbReference type="ARBA" id="ARBA00023136"/>
    </source>
</evidence>
<dbReference type="PROSITE" id="PS50939">
    <property type="entry name" value="CYTOCHROME_B561"/>
    <property type="match status" value="1"/>
</dbReference>
<reference evidence="9" key="1">
    <citation type="journal article" date="2016" name="Insect Biochem. Mol. Biol.">
        <title>Multifaceted biological insights from a draft genome sequence of the tobacco hornworm moth, Manduca sexta.</title>
        <authorList>
            <person name="Kanost M.R."/>
            <person name="Arrese E.L."/>
            <person name="Cao X."/>
            <person name="Chen Y.R."/>
            <person name="Chellapilla S."/>
            <person name="Goldsmith M.R."/>
            <person name="Grosse-Wilde E."/>
            <person name="Heckel D.G."/>
            <person name="Herndon N."/>
            <person name="Jiang H."/>
            <person name="Papanicolaou A."/>
            <person name="Qu J."/>
            <person name="Soulages J.L."/>
            <person name="Vogel H."/>
            <person name="Walters J."/>
            <person name="Waterhouse R.M."/>
            <person name="Ahn S.J."/>
            <person name="Almeida F.C."/>
            <person name="An C."/>
            <person name="Aqrawi P."/>
            <person name="Bretschneider A."/>
            <person name="Bryant W.B."/>
            <person name="Bucks S."/>
            <person name="Chao H."/>
            <person name="Chevignon G."/>
            <person name="Christen J.M."/>
            <person name="Clarke D.F."/>
            <person name="Dittmer N.T."/>
            <person name="Ferguson L.C.F."/>
            <person name="Garavelou S."/>
            <person name="Gordon K.H.J."/>
            <person name="Gunaratna R.T."/>
            <person name="Han Y."/>
            <person name="Hauser F."/>
            <person name="He Y."/>
            <person name="Heidel-Fischer H."/>
            <person name="Hirsh A."/>
            <person name="Hu Y."/>
            <person name="Jiang H."/>
            <person name="Kalra D."/>
            <person name="Klinner C."/>
            <person name="Konig C."/>
            <person name="Kovar C."/>
            <person name="Kroll A.R."/>
            <person name="Kuwar S.S."/>
            <person name="Lee S.L."/>
            <person name="Lehman R."/>
            <person name="Li K."/>
            <person name="Li Z."/>
            <person name="Liang H."/>
            <person name="Lovelace S."/>
            <person name="Lu Z."/>
            <person name="Mansfield J.H."/>
            <person name="McCulloch K.J."/>
            <person name="Mathew T."/>
            <person name="Morton B."/>
            <person name="Muzny D.M."/>
            <person name="Neunemann D."/>
            <person name="Ongeri F."/>
            <person name="Pauchet Y."/>
            <person name="Pu L.L."/>
            <person name="Pyrousis I."/>
            <person name="Rao X.J."/>
            <person name="Redding A."/>
            <person name="Roesel C."/>
            <person name="Sanchez-Gracia A."/>
            <person name="Schaack S."/>
            <person name="Shukla A."/>
            <person name="Tetreau G."/>
            <person name="Wang Y."/>
            <person name="Xiong G.H."/>
            <person name="Traut W."/>
            <person name="Walsh T.K."/>
            <person name="Worley K.C."/>
            <person name="Wu D."/>
            <person name="Wu W."/>
            <person name="Wu Y.Q."/>
            <person name="Zhang X."/>
            <person name="Zou Z."/>
            <person name="Zucker H."/>
            <person name="Briscoe A.D."/>
            <person name="Burmester T."/>
            <person name="Clem R.J."/>
            <person name="Feyereisen R."/>
            <person name="Grimmelikhuijzen C.J.P."/>
            <person name="Hamodrakas S.J."/>
            <person name="Hansson B.S."/>
            <person name="Huguet E."/>
            <person name="Jermiin L.S."/>
            <person name="Lan Q."/>
            <person name="Lehman H.K."/>
            <person name="Lorenzen M."/>
            <person name="Merzendorfer H."/>
            <person name="Michalopoulos I."/>
            <person name="Morton D.B."/>
            <person name="Muthukrishnan S."/>
            <person name="Oakeshott J.G."/>
            <person name="Palmer W."/>
            <person name="Park Y."/>
            <person name="Passarelli A.L."/>
            <person name="Rozas J."/>
            <person name="Schwartz L.M."/>
            <person name="Smith W."/>
            <person name="Southgate A."/>
            <person name="Vilcinskas A."/>
            <person name="Vogt R."/>
            <person name="Wang P."/>
            <person name="Werren J."/>
            <person name="Yu X.Q."/>
            <person name="Zhou J.J."/>
            <person name="Brown S.J."/>
            <person name="Scherer S.E."/>
            <person name="Richards S."/>
            <person name="Blissard G.W."/>
        </authorList>
    </citation>
    <scope>NUCLEOTIDE SEQUENCE</scope>
</reference>